<dbReference type="PANTHER" id="PTHR12854">
    <property type="entry name" value="ATAXIN 2-RELATED"/>
    <property type="match status" value="1"/>
</dbReference>
<feature type="compositionally biased region" description="Low complexity" evidence="1">
    <location>
        <begin position="516"/>
        <end position="532"/>
    </location>
</feature>
<feature type="region of interest" description="Disordered" evidence="1">
    <location>
        <begin position="336"/>
        <end position="563"/>
    </location>
</feature>
<feature type="compositionally biased region" description="Low complexity" evidence="1">
    <location>
        <begin position="889"/>
        <end position="907"/>
    </location>
</feature>
<dbReference type="EMBL" id="CAJVRL010000081">
    <property type="protein sequence ID" value="CAG8958022.1"/>
    <property type="molecule type" value="Genomic_DNA"/>
</dbReference>
<feature type="compositionally biased region" description="Low complexity" evidence="1">
    <location>
        <begin position="185"/>
        <end position="196"/>
    </location>
</feature>
<evidence type="ECO:0000259" key="2">
    <source>
        <dbReference type="SMART" id="SM01272"/>
    </source>
</evidence>
<feature type="region of interest" description="Disordered" evidence="1">
    <location>
        <begin position="855"/>
        <end position="938"/>
    </location>
</feature>
<dbReference type="SMART" id="SM01272">
    <property type="entry name" value="LsmAD"/>
    <property type="match status" value="1"/>
</dbReference>
<dbReference type="GO" id="GO:0034063">
    <property type="term" value="P:stress granule assembly"/>
    <property type="evidence" value="ECO:0007669"/>
    <property type="project" value="TreeGrafter"/>
</dbReference>
<feature type="compositionally biased region" description="Polar residues" evidence="1">
    <location>
        <begin position="235"/>
        <end position="248"/>
    </location>
</feature>
<reference evidence="3" key="1">
    <citation type="submission" date="2021-07" db="EMBL/GenBank/DDBJ databases">
        <authorList>
            <person name="Durling M."/>
        </authorList>
    </citation>
    <scope>NUCLEOTIDE SEQUENCE</scope>
</reference>
<comment type="caution">
    <text evidence="3">The sequence shown here is derived from an EMBL/GenBank/DDBJ whole genome shotgun (WGS) entry which is preliminary data.</text>
</comment>
<feature type="region of interest" description="Disordered" evidence="1">
    <location>
        <begin position="123"/>
        <end position="277"/>
    </location>
</feature>
<feature type="compositionally biased region" description="Low complexity" evidence="1">
    <location>
        <begin position="372"/>
        <end position="406"/>
    </location>
</feature>
<dbReference type="GO" id="GO:0010494">
    <property type="term" value="C:cytoplasmic stress granule"/>
    <property type="evidence" value="ECO:0007669"/>
    <property type="project" value="TreeGrafter"/>
</dbReference>
<feature type="compositionally biased region" description="Low complexity" evidence="1">
    <location>
        <begin position="425"/>
        <end position="438"/>
    </location>
</feature>
<proteinExistence type="predicted"/>
<feature type="region of interest" description="Disordered" evidence="1">
    <location>
        <begin position="1"/>
        <end position="86"/>
    </location>
</feature>
<feature type="compositionally biased region" description="Polar residues" evidence="1">
    <location>
        <begin position="38"/>
        <end position="49"/>
    </location>
</feature>
<dbReference type="Pfam" id="PF06741">
    <property type="entry name" value="LsmAD"/>
    <property type="match status" value="1"/>
</dbReference>
<evidence type="ECO:0000313" key="4">
    <source>
        <dbReference type="Proteomes" id="UP000696280"/>
    </source>
</evidence>
<dbReference type="InterPro" id="IPR009604">
    <property type="entry name" value="LsmAD_domain"/>
</dbReference>
<dbReference type="InterPro" id="IPR045117">
    <property type="entry name" value="ATXN2-like"/>
</dbReference>
<feature type="domain" description="LsmAD" evidence="2">
    <location>
        <begin position="86"/>
        <end position="160"/>
    </location>
</feature>
<protein>
    <recommendedName>
        <fullName evidence="2">LsmAD domain-containing protein</fullName>
    </recommendedName>
</protein>
<feature type="compositionally biased region" description="Basic and acidic residues" evidence="1">
    <location>
        <begin position="340"/>
        <end position="364"/>
    </location>
</feature>
<name>A0A9N9L5Q2_9HELO</name>
<dbReference type="GO" id="GO:0003729">
    <property type="term" value="F:mRNA binding"/>
    <property type="evidence" value="ECO:0007669"/>
    <property type="project" value="TreeGrafter"/>
</dbReference>
<evidence type="ECO:0000313" key="3">
    <source>
        <dbReference type="EMBL" id="CAG8958022.1"/>
    </source>
</evidence>
<dbReference type="AlphaFoldDB" id="A0A9N9L5Q2"/>
<feature type="compositionally biased region" description="Polar residues" evidence="1">
    <location>
        <begin position="407"/>
        <end position="424"/>
    </location>
</feature>
<dbReference type="Proteomes" id="UP000696280">
    <property type="component" value="Unassembled WGS sequence"/>
</dbReference>
<feature type="compositionally biased region" description="Polar residues" evidence="1">
    <location>
        <begin position="533"/>
        <end position="543"/>
    </location>
</feature>
<dbReference type="PANTHER" id="PTHR12854:SF7">
    <property type="entry name" value="ATAXIN-2 HOMOLOG"/>
    <property type="match status" value="1"/>
</dbReference>
<feature type="compositionally biased region" description="Pro residues" evidence="1">
    <location>
        <begin position="908"/>
        <end position="920"/>
    </location>
</feature>
<feature type="compositionally biased region" description="Polar residues" evidence="1">
    <location>
        <begin position="484"/>
        <end position="505"/>
    </location>
</feature>
<keyword evidence="4" id="KW-1185">Reference proteome</keyword>
<sequence length="938" mass="101273">MVQGKKPNDMSNGATKYQNNMSFQKKDRSESRGGAQNGFRTDSAISGSKIQGERTLQRWVPDAPEEIDGSLESGKPSSGPAWDQFAGTQTDYDENIYTTKIDTSHPHHQQRIAYADRKAREIERSVATNSHVAEERIADHVKADSNGLDEEDKYSGVRRQQDFPPLTSSSNKYQPPARRGNAGQTATSAAVSTVASNAPGILADPAILASGRPKSTSEKKNSPVQKPKAEVAPTPTANEPSATATPDTKVSAPKATASAGRTIPQPKPQASPNATATVERDVASAFKTFANQQRKNLENARANKARNDKEFKLNDLKKFAEDFKLNTPVPQDLVPIIAKDPAKQKEIMEKSNRSAEEAKLKPAEAVKPVQPPSEARAPASQRPAPAAHAPSPSSNNNPSRQASNRQQGFSHQQGYNNSQSFRGNQSSQAQPQMPPQQGRGPGNLGTRLKNLERQNLNQGMNNMPLHDARHPPTGPANPMDPNFSRRSSGVTSAQGGRLNPNSSEFRPNAHAPTFTPNGNPSHSNGPSSGSSPAINASVEQSSPAPVARSLLKRKPVSPVDRPSLKEKLNALEHIMTIKPLPEQNWEKTGGMRPSYDTPPIWRQPADGEPDGSSIHLTYTKLFEMTPFPTALSPPNPSHAVPPVPHQHQLPFHLQQGVHMNQRQSPRAMPMNLPGNQHGHGPAPQFSGPDEHRMMPSHSAQSFASPRPHNAALPFPSPMGTPMSQNAQLYAPQMMPYGGAPPMAAGYRSLSQNQHFVPQQQMGPPMMMQNPAGGFMTTQGMPPGGHVMYPQGPQGHFMPQGNGHPPAMPVNGYPSPGRGAPMMMSQGSQQGHQQPPMFAMNPGMSPGPQYGNAVPVYAQQPPGQIPMRPGYNGGPGQFGTSPQQPHQFAHQQRNNHQNGNYNNNKNFQHPPPHPNAPPNSQPPNGTQPRVVDGVVEEAK</sequence>
<evidence type="ECO:0000256" key="1">
    <source>
        <dbReference type="SAM" id="MobiDB-lite"/>
    </source>
</evidence>
<feature type="compositionally biased region" description="Basic and acidic residues" evidence="1">
    <location>
        <begin position="132"/>
        <end position="143"/>
    </location>
</feature>
<feature type="compositionally biased region" description="Polar residues" evidence="1">
    <location>
        <begin position="9"/>
        <end position="23"/>
    </location>
</feature>
<organism evidence="3 4">
    <name type="scientific">Hymenoscyphus fraxineus</name>
    <dbReference type="NCBI Taxonomy" id="746836"/>
    <lineage>
        <taxon>Eukaryota</taxon>
        <taxon>Fungi</taxon>
        <taxon>Dikarya</taxon>
        <taxon>Ascomycota</taxon>
        <taxon>Pezizomycotina</taxon>
        <taxon>Leotiomycetes</taxon>
        <taxon>Helotiales</taxon>
        <taxon>Helotiaceae</taxon>
        <taxon>Hymenoscyphus</taxon>
    </lineage>
</organism>
<gene>
    <name evidence="3" type="ORF">HYFRA_00000366</name>
</gene>
<accession>A0A9N9L5Q2</accession>
<dbReference type="OrthoDB" id="2275718at2759"/>